<dbReference type="OrthoDB" id="279005at2"/>
<gene>
    <name evidence="7" type="ORF">VITFI_CDS3554</name>
</gene>
<dbReference type="InterPro" id="IPR054366">
    <property type="entry name" value="RepB/MobA-like_C"/>
</dbReference>
<dbReference type="EMBL" id="CP022425">
    <property type="protein sequence ID" value="ASM79331.1"/>
    <property type="molecule type" value="Genomic_DNA"/>
</dbReference>
<evidence type="ECO:0000259" key="5">
    <source>
        <dbReference type="Pfam" id="PF22448"/>
    </source>
</evidence>
<evidence type="ECO:0000313" key="7">
    <source>
        <dbReference type="EMBL" id="ASM79331.1"/>
    </source>
</evidence>
<dbReference type="Pfam" id="PF18821">
    <property type="entry name" value="LPD7"/>
    <property type="match status" value="1"/>
</dbReference>
<name>A0A221KJW0_VITFI</name>
<dbReference type="Gene3D" id="1.10.1240.50">
    <property type="match status" value="1"/>
</dbReference>
<evidence type="ECO:0000259" key="4">
    <source>
        <dbReference type="Pfam" id="PF18821"/>
    </source>
</evidence>
<dbReference type="AlphaFoldDB" id="A0A221KJW0"/>
<dbReference type="Gene3D" id="3.30.70.1790">
    <property type="entry name" value="RepB DNA-primase, N-terminal domain"/>
    <property type="match status" value="1"/>
</dbReference>
<dbReference type="InterPro" id="IPR049751">
    <property type="entry name" value="TraI/MobA_relaxases"/>
</dbReference>
<reference evidence="7 8" key="1">
    <citation type="submission" date="2017-07" db="EMBL/GenBank/DDBJ databases">
        <title>Complete Genome Sequence of the cosmetic ferment Vitreoscilla filiformis (ATCC15551).</title>
        <authorList>
            <person name="Contreras S."/>
            <person name="Sagory-Zalkind P."/>
            <person name="Blanquart H."/>
            <person name="Iltis A."/>
            <person name="Morand S.C."/>
        </authorList>
    </citation>
    <scope>NUCLEOTIDE SEQUENCE [LARGE SCALE GENOMIC DNA]</scope>
    <source>
        <strain evidence="7 8">ATCC 15551</strain>
        <plasmid evidence="8">Plasmid pvf2</plasmid>
    </source>
</reference>
<proteinExistence type="predicted"/>
<evidence type="ECO:0000259" key="2">
    <source>
        <dbReference type="Pfam" id="PF03432"/>
    </source>
</evidence>
<evidence type="ECO:0000259" key="3">
    <source>
        <dbReference type="Pfam" id="PF16793"/>
    </source>
</evidence>
<dbReference type="Pfam" id="PF16793">
    <property type="entry name" value="RepB_primase"/>
    <property type="match status" value="1"/>
</dbReference>
<dbReference type="Pfam" id="PF22448">
    <property type="entry name" value="RepB_primase_C"/>
    <property type="match status" value="1"/>
</dbReference>
<keyword evidence="7" id="KW-0614">Plasmid</keyword>
<dbReference type="Pfam" id="PF22863">
    <property type="entry name" value="TraI_middle"/>
    <property type="match status" value="1"/>
</dbReference>
<feature type="domain" description="MobA/VirD2-like nuclease" evidence="2">
    <location>
        <begin position="64"/>
        <end position="184"/>
    </location>
</feature>
<keyword evidence="1" id="KW-0175">Coiled coil</keyword>
<feature type="domain" description="TraI-like middle" evidence="6">
    <location>
        <begin position="214"/>
        <end position="301"/>
    </location>
</feature>
<dbReference type="Proteomes" id="UP000199729">
    <property type="component" value="Plasmid pVF2"/>
</dbReference>
<dbReference type="InterPro" id="IPR040677">
    <property type="entry name" value="LPD7"/>
</dbReference>
<dbReference type="InterPro" id="IPR005094">
    <property type="entry name" value="Endonuclease_MobA/VirD2"/>
</dbReference>
<feature type="domain" description="RepB-like DNA primase" evidence="3">
    <location>
        <begin position="578"/>
        <end position="756"/>
    </location>
</feature>
<evidence type="ECO:0000259" key="6">
    <source>
        <dbReference type="Pfam" id="PF22863"/>
    </source>
</evidence>
<dbReference type="RefSeq" id="WP_089418482.1">
    <property type="nucleotide sequence ID" value="NZ_CP022425.1"/>
</dbReference>
<dbReference type="NCBIfam" id="NF041893">
    <property type="entry name" value="TraI_MobP_relax"/>
    <property type="match status" value="1"/>
</dbReference>
<feature type="coiled-coil region" evidence="1">
    <location>
        <begin position="333"/>
        <end position="396"/>
    </location>
</feature>
<dbReference type="KEGG" id="vff:VITFI_CDS3554"/>
<dbReference type="InterPro" id="IPR054462">
    <property type="entry name" value="TraI_M"/>
</dbReference>
<sequence length="898" mass="100509">MILKLIPLDLDKAGRKSKATNIGDLTEYIAVPDDAARLTRLGYHIDQDGVIHGGDGEQPEKVLYLTTRGFNTSTFKGQQAEMVALAMECKKSKYPIQHWVASWHEDEQPTPEQIEELLDVFLEQLKLQKHQVIAALHKDTDNIHLHISINKVNPETYLVVKPAKGWWKEAAQRTVAMIEHRQGWRPERRARYTVMDDGTVARVGKLDGVPTVPTRAGDMENRTGQKSAARIAIEEAGELIRSASSWAELHQGLAERGMRYEKAGGVGAHIYVGDQPVKASTAGHWCSLPKLTKRLGAFEPADAAVVAVERKPEPLRPDLPGWDDYITAAKHHRAHLAQKLREEKERYERELAQFRAQKAERSAAIAAQNWKGRGELLNAMRSVAAAEAKQAELEIRERHRREAKALRDAREAWPEYNEWLSKWFSSDAAGDFRYHRHEPLRLEGDGDNEALPRDLRAFAGEIVGSTVEYRRQGAAGGVSEPVSFTDHGRRIDVQEAHDEAATLAALQLGAAKWGKVTVFGSEEYKATCVRLAAEHGIRIANPELQAQVEAAKEARKAAREEAMRTPQMKLFEQYHAAIGADRYTLTSIKMAADHRKAFVLGGKDGVDAAAVERRMRELLRFHARGENLYYTPRSERMHHVLVDDLSDTSLRQMLADGYRPAVVMESSPGKLQAILNVPKLGRSDDQDVGNRLIVALNKQYGDPKLQACIHPHRAPGFENRKWEPGAPTPKYQRPDGTFPVVELRHAVACTCDKAYALSCVVARQLDEEVRVAQERRPAAPVAARTAPPANAYEAHYRDIAARHKGDGIDLSRVDSMIAVRLRATGHGQDEIATVLEACAPSIRTTDEGRNWHDYAQRTARYAYGPDGSRMLAKIERYREQFLRLEGRDPAHEGPRMGV</sequence>
<evidence type="ECO:0000313" key="8">
    <source>
        <dbReference type="Proteomes" id="UP000199729"/>
    </source>
</evidence>
<geneLocation type="plasmid" evidence="8">
    <name>pvf2</name>
</geneLocation>
<accession>A0A221KJW0</accession>
<dbReference type="Pfam" id="PF03432">
    <property type="entry name" value="Relaxase"/>
    <property type="match status" value="1"/>
</dbReference>
<protein>
    <submittedName>
        <fullName evidence="7">Mobilization protein</fullName>
    </submittedName>
</protein>
<organism evidence="7 8">
    <name type="scientific">Vitreoscilla filiformis</name>
    <dbReference type="NCBI Taxonomy" id="63"/>
    <lineage>
        <taxon>Bacteria</taxon>
        <taxon>Pseudomonadati</taxon>
        <taxon>Pseudomonadota</taxon>
        <taxon>Betaproteobacteria</taxon>
        <taxon>Neisseriales</taxon>
        <taxon>Neisseriaceae</taxon>
        <taxon>Vitreoscilla</taxon>
    </lineage>
</organism>
<feature type="domain" description="RepB/MobA-like C-terminal" evidence="5">
    <location>
        <begin position="809"/>
        <end position="862"/>
    </location>
</feature>
<feature type="domain" description="Large polyvalent protein-associated" evidence="4">
    <location>
        <begin position="481"/>
        <end position="551"/>
    </location>
</feature>
<evidence type="ECO:0000256" key="1">
    <source>
        <dbReference type="SAM" id="Coils"/>
    </source>
</evidence>
<dbReference type="InterPro" id="IPR039459">
    <property type="entry name" value="RepB-like_DNA_primase_dom"/>
</dbReference>
<keyword evidence="8" id="KW-1185">Reference proteome</keyword>